<proteinExistence type="predicted"/>
<dbReference type="Proteomes" id="UP001157502">
    <property type="component" value="Chromosome 24"/>
</dbReference>
<evidence type="ECO:0000313" key="2">
    <source>
        <dbReference type="Proteomes" id="UP001157502"/>
    </source>
</evidence>
<dbReference type="EMBL" id="CM055751">
    <property type="protein sequence ID" value="KAJ7993304.1"/>
    <property type="molecule type" value="Genomic_DNA"/>
</dbReference>
<protein>
    <submittedName>
        <fullName evidence="1">Uncharacterized protein</fullName>
    </submittedName>
</protein>
<accession>A0ACC2FPG9</accession>
<name>A0ACC2FPG9_DALPE</name>
<evidence type="ECO:0000313" key="1">
    <source>
        <dbReference type="EMBL" id="KAJ7993304.1"/>
    </source>
</evidence>
<reference evidence="1" key="1">
    <citation type="submission" date="2021-05" db="EMBL/GenBank/DDBJ databases">
        <authorList>
            <person name="Pan Q."/>
            <person name="Jouanno E."/>
            <person name="Zahm M."/>
            <person name="Klopp C."/>
            <person name="Cabau C."/>
            <person name="Louis A."/>
            <person name="Berthelot C."/>
            <person name="Parey E."/>
            <person name="Roest Crollius H."/>
            <person name="Montfort J."/>
            <person name="Robinson-Rechavi M."/>
            <person name="Bouchez O."/>
            <person name="Lampietro C."/>
            <person name="Lopez Roques C."/>
            <person name="Donnadieu C."/>
            <person name="Postlethwait J."/>
            <person name="Bobe J."/>
            <person name="Dillon D."/>
            <person name="Chandos A."/>
            <person name="von Hippel F."/>
            <person name="Guiguen Y."/>
        </authorList>
    </citation>
    <scope>NUCLEOTIDE SEQUENCE</scope>
    <source>
        <strain evidence="1">YG-Jan2019</strain>
    </source>
</reference>
<keyword evidence="2" id="KW-1185">Reference proteome</keyword>
<organism evidence="1 2">
    <name type="scientific">Dallia pectoralis</name>
    <name type="common">Alaska blackfish</name>
    <dbReference type="NCBI Taxonomy" id="75939"/>
    <lineage>
        <taxon>Eukaryota</taxon>
        <taxon>Metazoa</taxon>
        <taxon>Chordata</taxon>
        <taxon>Craniata</taxon>
        <taxon>Vertebrata</taxon>
        <taxon>Euteleostomi</taxon>
        <taxon>Actinopterygii</taxon>
        <taxon>Neopterygii</taxon>
        <taxon>Teleostei</taxon>
        <taxon>Protacanthopterygii</taxon>
        <taxon>Esociformes</taxon>
        <taxon>Umbridae</taxon>
        <taxon>Dallia</taxon>
    </lineage>
</organism>
<sequence>MGNPKSPQKSRNIVIAILSLWSLISLITIVVWATSPDLKSASQCRAAMEDLREKSEVAKEVHVKNQAALEELVEDGRANQTLQLREIKRLTERLAQTNLSLDDCRQENVILGRNITALEKEIDMNKAIEANLTSEITLLQEQSEFLQENLTQASLKWESCVALLSAAESKQIAADSQTKACESARTHSQKQLQRCKKDGRVDPEQPGNGVATPQKSIPALGMVLGICLHLIL</sequence>
<comment type="caution">
    <text evidence="1">The sequence shown here is derived from an EMBL/GenBank/DDBJ whole genome shotgun (WGS) entry which is preliminary data.</text>
</comment>
<gene>
    <name evidence="1" type="ORF">DPEC_G00271040</name>
</gene>